<comment type="caution">
    <text evidence="7">The sequence shown here is derived from an EMBL/GenBank/DDBJ whole genome shotgun (WGS) entry which is preliminary data.</text>
</comment>
<sequence length="66" mass="7319">MNGEAEDVWLVKVPEFVAERWRTASQTAGGSVEFACVRAVPNAQQNTEELHLLLNDEHAQGLPRTT</sequence>
<dbReference type="GO" id="GO:0003677">
    <property type="term" value="F:DNA binding"/>
    <property type="evidence" value="ECO:0007669"/>
    <property type="project" value="UniProtKB-KW"/>
</dbReference>
<evidence type="ECO:0000313" key="8">
    <source>
        <dbReference type="Proteomes" id="UP001485043"/>
    </source>
</evidence>
<proteinExistence type="predicted"/>
<keyword evidence="5" id="KW-0539">Nucleus</keyword>
<feature type="domain" description="TFIIF beta subunit N-terminal" evidence="6">
    <location>
        <begin position="6"/>
        <end position="63"/>
    </location>
</feature>
<reference evidence="7 8" key="1">
    <citation type="journal article" date="2024" name="Nat. Commun.">
        <title>Phylogenomics reveals the evolutionary origins of lichenization in chlorophyte algae.</title>
        <authorList>
            <person name="Puginier C."/>
            <person name="Libourel C."/>
            <person name="Otte J."/>
            <person name="Skaloud P."/>
            <person name="Haon M."/>
            <person name="Grisel S."/>
            <person name="Petersen M."/>
            <person name="Berrin J.G."/>
            <person name="Delaux P.M."/>
            <person name="Dal Grande F."/>
            <person name="Keller J."/>
        </authorList>
    </citation>
    <scope>NUCLEOTIDE SEQUENCE [LARGE SCALE GENOMIC DNA]</scope>
    <source>
        <strain evidence="7 8">SAG 2523</strain>
    </source>
</reference>
<gene>
    <name evidence="7" type="ORF">WJX84_011029</name>
</gene>
<comment type="subcellular location">
    <subcellularLocation>
        <location evidence="1">Nucleus</location>
    </subcellularLocation>
</comment>
<keyword evidence="3" id="KW-0238">DNA-binding</keyword>
<evidence type="ECO:0000256" key="4">
    <source>
        <dbReference type="ARBA" id="ARBA00023163"/>
    </source>
</evidence>
<evidence type="ECO:0000256" key="5">
    <source>
        <dbReference type="ARBA" id="ARBA00023242"/>
    </source>
</evidence>
<protein>
    <recommendedName>
        <fullName evidence="6">TFIIF beta subunit N-terminal domain-containing protein</fullName>
    </recommendedName>
</protein>
<evidence type="ECO:0000256" key="1">
    <source>
        <dbReference type="ARBA" id="ARBA00004123"/>
    </source>
</evidence>
<organism evidence="7 8">
    <name type="scientific">Apatococcus fuscideae</name>
    <dbReference type="NCBI Taxonomy" id="2026836"/>
    <lineage>
        <taxon>Eukaryota</taxon>
        <taxon>Viridiplantae</taxon>
        <taxon>Chlorophyta</taxon>
        <taxon>core chlorophytes</taxon>
        <taxon>Trebouxiophyceae</taxon>
        <taxon>Chlorellales</taxon>
        <taxon>Chlorellaceae</taxon>
        <taxon>Apatococcus</taxon>
    </lineage>
</organism>
<keyword evidence="8" id="KW-1185">Reference proteome</keyword>
<name>A0AAW1T3B7_9CHLO</name>
<dbReference type="AlphaFoldDB" id="A0AAW1T3B7"/>
<keyword evidence="2" id="KW-0805">Transcription regulation</keyword>
<dbReference type="EMBL" id="JALJOV010000521">
    <property type="protein sequence ID" value="KAK9863069.1"/>
    <property type="molecule type" value="Genomic_DNA"/>
</dbReference>
<accession>A0AAW1T3B7</accession>
<dbReference type="InterPro" id="IPR011039">
    <property type="entry name" value="TFIIF_interaction"/>
</dbReference>
<dbReference type="Proteomes" id="UP001485043">
    <property type="component" value="Unassembled WGS sequence"/>
</dbReference>
<evidence type="ECO:0000259" key="6">
    <source>
        <dbReference type="Pfam" id="PF17683"/>
    </source>
</evidence>
<evidence type="ECO:0000256" key="3">
    <source>
        <dbReference type="ARBA" id="ARBA00023125"/>
    </source>
</evidence>
<dbReference type="Pfam" id="PF17683">
    <property type="entry name" value="TFIIF_beta_N"/>
    <property type="match status" value="1"/>
</dbReference>
<dbReference type="SUPFAM" id="SSF50916">
    <property type="entry name" value="Rap30/74 interaction domains"/>
    <property type="match status" value="1"/>
</dbReference>
<dbReference type="InterPro" id="IPR040504">
    <property type="entry name" value="TFIIF_beta_N"/>
</dbReference>
<dbReference type="GO" id="GO:0005634">
    <property type="term" value="C:nucleus"/>
    <property type="evidence" value="ECO:0007669"/>
    <property type="project" value="UniProtKB-SubCell"/>
</dbReference>
<dbReference type="GO" id="GO:0006367">
    <property type="term" value="P:transcription initiation at RNA polymerase II promoter"/>
    <property type="evidence" value="ECO:0007669"/>
    <property type="project" value="InterPro"/>
</dbReference>
<evidence type="ECO:0000256" key="2">
    <source>
        <dbReference type="ARBA" id="ARBA00023015"/>
    </source>
</evidence>
<keyword evidence="4" id="KW-0804">Transcription</keyword>
<evidence type="ECO:0000313" key="7">
    <source>
        <dbReference type="EMBL" id="KAK9863069.1"/>
    </source>
</evidence>